<keyword evidence="3" id="KW-0378">Hydrolase</keyword>
<dbReference type="Proteomes" id="UP001164187">
    <property type="component" value="Chromosome"/>
</dbReference>
<comment type="similarity">
    <text evidence="1">Belongs to the low molecular weight phosphotyrosine protein phosphatase family.</text>
</comment>
<dbReference type="CDD" id="cd16343">
    <property type="entry name" value="LMWPTP"/>
    <property type="match status" value="1"/>
</dbReference>
<evidence type="ECO:0000256" key="3">
    <source>
        <dbReference type="ARBA" id="ARBA00022801"/>
    </source>
</evidence>
<evidence type="ECO:0000256" key="4">
    <source>
        <dbReference type="ARBA" id="ARBA00022912"/>
    </source>
</evidence>
<dbReference type="InterPro" id="IPR023485">
    <property type="entry name" value="Ptyr_pPase"/>
</dbReference>
<dbReference type="EC" id="3.1.3.48" evidence="2"/>
<reference evidence="7" key="1">
    <citation type="submission" date="2022-12" db="EMBL/GenBank/DDBJ databases">
        <title>Peptostreptococcus.</title>
        <authorList>
            <person name="Lee S.H."/>
        </authorList>
    </citation>
    <scope>NUCLEOTIDE SEQUENCE</scope>
    <source>
        <strain evidence="7">CBA3647</strain>
    </source>
</reference>
<gene>
    <name evidence="7" type="ORF">O0R46_03990</name>
</gene>
<dbReference type="SMART" id="SM00226">
    <property type="entry name" value="LMWPc"/>
    <property type="match status" value="1"/>
</dbReference>
<comment type="catalytic activity">
    <reaction evidence="5">
        <text>O-phospho-L-tyrosyl-[protein] + H2O = L-tyrosyl-[protein] + phosphate</text>
        <dbReference type="Rhea" id="RHEA:10684"/>
        <dbReference type="Rhea" id="RHEA-COMP:10136"/>
        <dbReference type="Rhea" id="RHEA-COMP:20101"/>
        <dbReference type="ChEBI" id="CHEBI:15377"/>
        <dbReference type="ChEBI" id="CHEBI:43474"/>
        <dbReference type="ChEBI" id="CHEBI:46858"/>
        <dbReference type="ChEBI" id="CHEBI:61978"/>
        <dbReference type="EC" id="3.1.3.48"/>
    </reaction>
</comment>
<feature type="domain" description="Phosphotyrosine protein phosphatase I" evidence="6">
    <location>
        <begin position="2"/>
        <end position="147"/>
    </location>
</feature>
<dbReference type="InterPro" id="IPR017867">
    <property type="entry name" value="Tyr_phospatase_low_mol_wt"/>
</dbReference>
<name>A0ABY7JT16_9FIRM</name>
<dbReference type="EMBL" id="CP114052">
    <property type="protein sequence ID" value="WAW15616.1"/>
    <property type="molecule type" value="Genomic_DNA"/>
</dbReference>
<keyword evidence="4" id="KW-0904">Protein phosphatase</keyword>
<sequence>MYKILFVCHGNICRSPMAEALFKDIIKKNKIENDFYVDSAATSYEAIGESVHHGTRDKLADYGISVDGMYSRKLKKIDFDDFDYILTMDKNNMNNIKREFGSYDKTKVIQFLSFAGNNRDIADPWYTGNFNQTYDDILESCLSFLKYLGYNIKY</sequence>
<dbReference type="PRINTS" id="PR00719">
    <property type="entry name" value="LMWPTPASE"/>
</dbReference>
<dbReference type="Pfam" id="PF01451">
    <property type="entry name" value="LMWPc"/>
    <property type="match status" value="1"/>
</dbReference>
<organism evidence="7 8">
    <name type="scientific">Peptostreptococcus equinus</name>
    <dbReference type="NCBI Taxonomy" id="3003601"/>
    <lineage>
        <taxon>Bacteria</taxon>
        <taxon>Bacillati</taxon>
        <taxon>Bacillota</taxon>
        <taxon>Clostridia</taxon>
        <taxon>Peptostreptococcales</taxon>
        <taxon>Peptostreptococcaceae</taxon>
        <taxon>Peptostreptococcus</taxon>
    </lineage>
</organism>
<evidence type="ECO:0000256" key="2">
    <source>
        <dbReference type="ARBA" id="ARBA00013064"/>
    </source>
</evidence>
<dbReference type="InterPro" id="IPR050438">
    <property type="entry name" value="LMW_PTPase"/>
</dbReference>
<dbReference type="PANTHER" id="PTHR11717">
    <property type="entry name" value="LOW MOLECULAR WEIGHT PROTEIN TYROSINE PHOSPHATASE"/>
    <property type="match status" value="1"/>
</dbReference>
<dbReference type="SUPFAM" id="SSF52788">
    <property type="entry name" value="Phosphotyrosine protein phosphatases I"/>
    <property type="match status" value="1"/>
</dbReference>
<dbReference type="InterPro" id="IPR036196">
    <property type="entry name" value="Ptyr_pPase_sf"/>
</dbReference>
<dbReference type="RefSeq" id="WP_269312291.1">
    <property type="nucleotide sequence ID" value="NZ_CP114052.1"/>
</dbReference>
<accession>A0ABY7JT16</accession>
<proteinExistence type="inferred from homology"/>
<evidence type="ECO:0000313" key="7">
    <source>
        <dbReference type="EMBL" id="WAW15616.1"/>
    </source>
</evidence>
<evidence type="ECO:0000256" key="1">
    <source>
        <dbReference type="ARBA" id="ARBA00011063"/>
    </source>
</evidence>
<evidence type="ECO:0000256" key="5">
    <source>
        <dbReference type="ARBA" id="ARBA00051722"/>
    </source>
</evidence>
<dbReference type="PANTHER" id="PTHR11717:SF7">
    <property type="entry name" value="LOW MOLECULAR WEIGHT PHOSPHOTYROSINE PROTEIN PHOSPHATASE"/>
    <property type="match status" value="1"/>
</dbReference>
<protein>
    <recommendedName>
        <fullName evidence="2">protein-tyrosine-phosphatase</fullName>
        <ecNumber evidence="2">3.1.3.48</ecNumber>
    </recommendedName>
</protein>
<keyword evidence="8" id="KW-1185">Reference proteome</keyword>
<dbReference type="Gene3D" id="3.40.50.2300">
    <property type="match status" value="1"/>
</dbReference>
<evidence type="ECO:0000313" key="8">
    <source>
        <dbReference type="Proteomes" id="UP001164187"/>
    </source>
</evidence>
<evidence type="ECO:0000259" key="6">
    <source>
        <dbReference type="SMART" id="SM00226"/>
    </source>
</evidence>